<protein>
    <submittedName>
        <fullName evidence="1">Uncharacterized protein</fullName>
    </submittedName>
</protein>
<dbReference type="InterPro" id="IPR011250">
    <property type="entry name" value="OMP/PagP_B-barrel"/>
</dbReference>
<accession>A0A0W8FZ51</accession>
<gene>
    <name evidence="1" type="ORF">ASZ90_003980</name>
</gene>
<dbReference type="EMBL" id="LNQE01000516">
    <property type="protein sequence ID" value="KUG26184.1"/>
    <property type="molecule type" value="Genomic_DNA"/>
</dbReference>
<dbReference type="Gene3D" id="2.40.160.20">
    <property type="match status" value="1"/>
</dbReference>
<name>A0A0W8FZ51_9ZZZZ</name>
<sequence length="221" mass="24937">MKAIMKLMFVLILSLSQFVVAQEVNGSSFFTKSEYGLYGGVNVSGESNLGGLTSFEFKTNLTSNLNLRLSVSYFYLRTDITQQVKSFTTGEIQGEEFFTAGEYTIKGREYKNIPISVGLQYFLSRSMLSPYVIAEGGYNFIDGKLDRTPGHSWSYNSVEEIPDEYKHHKPGEPMPLSSFRYGVGIGAMYPISNVFNLDVRYLYNFDSEIVNTHQVLVGFVF</sequence>
<comment type="caution">
    <text evidence="1">The sequence shown here is derived from an EMBL/GenBank/DDBJ whole genome shotgun (WGS) entry which is preliminary data.</text>
</comment>
<dbReference type="SUPFAM" id="SSF56925">
    <property type="entry name" value="OMPA-like"/>
    <property type="match status" value="1"/>
</dbReference>
<dbReference type="AlphaFoldDB" id="A0A0W8FZ51"/>
<evidence type="ECO:0000313" key="1">
    <source>
        <dbReference type="EMBL" id="KUG26184.1"/>
    </source>
</evidence>
<proteinExistence type="predicted"/>
<reference evidence="1" key="1">
    <citation type="journal article" date="2015" name="Proc. Natl. Acad. Sci. U.S.A.">
        <title>Networks of energetic and metabolic interactions define dynamics in microbial communities.</title>
        <authorList>
            <person name="Embree M."/>
            <person name="Liu J.K."/>
            <person name="Al-Bassam M.M."/>
            <person name="Zengler K."/>
        </authorList>
    </citation>
    <scope>NUCLEOTIDE SEQUENCE</scope>
</reference>
<organism evidence="1">
    <name type="scientific">hydrocarbon metagenome</name>
    <dbReference type="NCBI Taxonomy" id="938273"/>
    <lineage>
        <taxon>unclassified sequences</taxon>
        <taxon>metagenomes</taxon>
        <taxon>ecological metagenomes</taxon>
    </lineage>
</organism>